<comment type="caution">
    <text evidence="3">The sequence shown here is derived from an EMBL/GenBank/DDBJ whole genome shotgun (WGS) entry which is preliminary data.</text>
</comment>
<dbReference type="RefSeq" id="WP_201672750.1">
    <property type="nucleotide sequence ID" value="NZ_JAEQNE010000001.1"/>
</dbReference>
<name>A0A936YX39_9BURK</name>
<reference evidence="3 4" key="1">
    <citation type="journal article" date="2017" name="Int. J. Syst. Evol. Microbiol.">
        <title>Ramlibacter monticola sp. nov., isolated from forest soil.</title>
        <authorList>
            <person name="Chaudhary D.K."/>
            <person name="Kim J."/>
        </authorList>
    </citation>
    <scope>NUCLEOTIDE SEQUENCE [LARGE SCALE GENOMIC DNA]</scope>
    <source>
        <strain evidence="3 4">KACC 19175</strain>
    </source>
</reference>
<dbReference type="EMBL" id="JAEQNE010000001">
    <property type="protein sequence ID" value="MBL0390179.1"/>
    <property type="molecule type" value="Genomic_DNA"/>
</dbReference>
<keyword evidence="2" id="KW-0472">Membrane</keyword>
<gene>
    <name evidence="3" type="ORF">JJ685_03395</name>
</gene>
<proteinExistence type="predicted"/>
<evidence type="ECO:0000256" key="2">
    <source>
        <dbReference type="SAM" id="Phobius"/>
    </source>
</evidence>
<dbReference type="AlphaFoldDB" id="A0A936YX39"/>
<feature type="compositionally biased region" description="Basic and acidic residues" evidence="1">
    <location>
        <begin position="94"/>
        <end position="117"/>
    </location>
</feature>
<keyword evidence="2" id="KW-0812">Transmembrane</keyword>
<feature type="region of interest" description="Disordered" evidence="1">
    <location>
        <begin position="92"/>
        <end position="136"/>
    </location>
</feature>
<evidence type="ECO:0000313" key="4">
    <source>
        <dbReference type="Proteomes" id="UP000599109"/>
    </source>
</evidence>
<evidence type="ECO:0000256" key="1">
    <source>
        <dbReference type="SAM" id="MobiDB-lite"/>
    </source>
</evidence>
<feature type="transmembrane region" description="Helical" evidence="2">
    <location>
        <begin position="180"/>
        <end position="205"/>
    </location>
</feature>
<sequence>MIRLAAIIVPLSLASFIYTSISNTIAAQIKIANDLAVELHLKVDIPALSPTQVPPPTSVTQLQQFAVAMRATYSRANQLNRLVANSVWNPMTNGRREVTDQDSKIDRARDGGSEHSEASTTPPLATKGSEEVSANPWRQMEIRSNLNANSSSEVRAEVDRLTMVYQKVRLYASNVQNQTMVIWGAISTCILPVLYALLGACAAVLRAFSKQVETRTFAPSYATPARFIIAAIGGGIVGLFNNFSIDQALSLSPLAVAFLIGYAADIFFSFLEGSMQNLGKSKSI</sequence>
<evidence type="ECO:0000313" key="3">
    <source>
        <dbReference type="EMBL" id="MBL0390179.1"/>
    </source>
</evidence>
<dbReference type="Proteomes" id="UP000599109">
    <property type="component" value="Unassembled WGS sequence"/>
</dbReference>
<protein>
    <submittedName>
        <fullName evidence="3">Uncharacterized protein</fullName>
    </submittedName>
</protein>
<organism evidence="3 4">
    <name type="scientific">Ramlibacter monticola</name>
    <dbReference type="NCBI Taxonomy" id="1926872"/>
    <lineage>
        <taxon>Bacteria</taxon>
        <taxon>Pseudomonadati</taxon>
        <taxon>Pseudomonadota</taxon>
        <taxon>Betaproteobacteria</taxon>
        <taxon>Burkholderiales</taxon>
        <taxon>Comamonadaceae</taxon>
        <taxon>Ramlibacter</taxon>
    </lineage>
</organism>
<accession>A0A936YX39</accession>
<feature type="transmembrane region" description="Helical" evidence="2">
    <location>
        <begin position="251"/>
        <end position="271"/>
    </location>
</feature>
<keyword evidence="2" id="KW-1133">Transmembrane helix</keyword>
<feature type="transmembrane region" description="Helical" evidence="2">
    <location>
        <begin position="225"/>
        <end position="245"/>
    </location>
</feature>
<keyword evidence="4" id="KW-1185">Reference proteome</keyword>